<gene>
    <name evidence="2" type="ORF">B1B_10236</name>
</gene>
<feature type="non-terminal residue" evidence="2">
    <location>
        <position position="1"/>
    </location>
</feature>
<reference evidence="2" key="2">
    <citation type="journal article" date="2014" name="ISME J.">
        <title>Microbial stratification in low pH oxic and suboxic macroscopic growths along an acid mine drainage.</title>
        <authorList>
            <person name="Mendez-Garcia C."/>
            <person name="Mesa V."/>
            <person name="Sprenger R.R."/>
            <person name="Richter M."/>
            <person name="Diez M.S."/>
            <person name="Solano J."/>
            <person name="Bargiela R."/>
            <person name="Golyshina O.V."/>
            <person name="Manteca A."/>
            <person name="Ramos J.L."/>
            <person name="Gallego J.R."/>
            <person name="Llorente I."/>
            <person name="Martins Dos Santos V.A."/>
            <person name="Jensen O.N."/>
            <person name="Pelaez A.I."/>
            <person name="Sanchez J."/>
            <person name="Ferrer M."/>
        </authorList>
    </citation>
    <scope>NUCLEOTIDE SEQUENCE</scope>
</reference>
<evidence type="ECO:0000313" key="2">
    <source>
        <dbReference type="EMBL" id="EQD53454.1"/>
    </source>
</evidence>
<feature type="transmembrane region" description="Helical" evidence="1">
    <location>
        <begin position="98"/>
        <end position="120"/>
    </location>
</feature>
<reference evidence="2" key="1">
    <citation type="submission" date="2013-08" db="EMBL/GenBank/DDBJ databases">
        <authorList>
            <person name="Mendez C."/>
            <person name="Richter M."/>
            <person name="Ferrer M."/>
            <person name="Sanchez J."/>
        </authorList>
    </citation>
    <scope>NUCLEOTIDE SEQUENCE</scope>
</reference>
<organism evidence="2">
    <name type="scientific">mine drainage metagenome</name>
    <dbReference type="NCBI Taxonomy" id="410659"/>
    <lineage>
        <taxon>unclassified sequences</taxon>
        <taxon>metagenomes</taxon>
        <taxon>ecological metagenomes</taxon>
    </lineage>
</organism>
<sequence length="189" mass="19750">AKVGGIVFAWGIAFLGLSVIYKTDTFSHPLFILYLAAVIGGLVLMVAGEGIQTGVMGLIEVVSHILSYTRLVGILLASVILASVINFISFHLIHHGSFLIAVGLLVLIIGQSFNVILGVFEPGIQGARLIFVEYFSKFYTGNGRPFRPFGGKRTHTTAAPPEATAASAVGTSAVGGPFIPSSDAPPLPA</sequence>
<proteinExistence type="predicted"/>
<dbReference type="AlphaFoldDB" id="T1BJM1"/>
<keyword evidence="1" id="KW-0472">Membrane</keyword>
<evidence type="ECO:0000256" key="1">
    <source>
        <dbReference type="SAM" id="Phobius"/>
    </source>
</evidence>
<dbReference type="EMBL" id="AUZY01006729">
    <property type="protein sequence ID" value="EQD53454.1"/>
    <property type="molecule type" value="Genomic_DNA"/>
</dbReference>
<protein>
    <submittedName>
        <fullName evidence="2">V-type ATP synthase subunit I</fullName>
    </submittedName>
</protein>
<keyword evidence="1" id="KW-0812">Transmembrane</keyword>
<feature type="transmembrane region" description="Helical" evidence="1">
    <location>
        <begin position="32"/>
        <end position="59"/>
    </location>
</feature>
<comment type="caution">
    <text evidence="2">The sequence shown here is derived from an EMBL/GenBank/DDBJ whole genome shotgun (WGS) entry which is preliminary data.</text>
</comment>
<name>T1BJM1_9ZZZZ</name>
<accession>T1BJM1</accession>
<feature type="transmembrane region" description="Helical" evidence="1">
    <location>
        <begin position="71"/>
        <end position="92"/>
    </location>
</feature>
<keyword evidence="1" id="KW-1133">Transmembrane helix</keyword>